<keyword evidence="3" id="KW-1185">Reference proteome</keyword>
<proteinExistence type="predicted"/>
<comment type="caution">
    <text evidence="2">The sequence shown here is derived from an EMBL/GenBank/DDBJ whole genome shotgun (WGS) entry which is preliminary data.</text>
</comment>
<dbReference type="AlphaFoldDB" id="A0AAN6GM18"/>
<feature type="region of interest" description="Disordered" evidence="1">
    <location>
        <begin position="45"/>
        <end position="133"/>
    </location>
</feature>
<evidence type="ECO:0000256" key="1">
    <source>
        <dbReference type="SAM" id="MobiDB-lite"/>
    </source>
</evidence>
<reference evidence="2" key="1">
    <citation type="journal article" date="2023" name="PhytoFront">
        <title>Draft Genome Resources of Seven Strains of Tilletia horrida, Causal Agent of Kernel Smut of Rice.</title>
        <authorList>
            <person name="Khanal S."/>
            <person name="Antony Babu S."/>
            <person name="Zhou X.G."/>
        </authorList>
    </citation>
    <scope>NUCLEOTIDE SEQUENCE</scope>
    <source>
        <strain evidence="2">TX6</strain>
    </source>
</reference>
<sequence>MSSSSSSLRSNMTQISTRQTRSARKDLTIGPRCVSCALEHCDCLLRSSRRQHPQTTSKSKSRKPGNALRPRSTEPATPADAAVAPTPAVVETGASVPTSSPPPQEQEQHQQQLPSQPVNDPMDLLQATDPGPAVLAGPDRVEQFSVGPSCEVNEEQLVMPATPVSAHADLPSIASLFPQTPSQAHATVATASSMQSPMLQTIARAQISIADEMDDEDEAQDGHQEVVRKMNNMSEKESRLLWLSTADALNFVAEQEDAAFITNEKKRSRVVRERYWRIVRDVAVFSQRTGIEVFLAAGRPDPATRGLKQHVFASAGLCNEDNKCMHDAANQMATIWMSTLDSYREQLIVSNKQKNALLQHQQARHLADRELIKEKDEALSAALATTLALRQEVERLRLIAAAAVHPILPDPVSCSTPSTSSGPEVLNTFQ</sequence>
<feature type="compositionally biased region" description="Polar residues" evidence="1">
    <location>
        <begin position="8"/>
        <end position="20"/>
    </location>
</feature>
<accession>A0AAN6GM18</accession>
<evidence type="ECO:0000313" key="3">
    <source>
        <dbReference type="Proteomes" id="UP001176517"/>
    </source>
</evidence>
<name>A0AAN6GM18_9BASI</name>
<dbReference type="Proteomes" id="UP001176517">
    <property type="component" value="Unassembled WGS sequence"/>
</dbReference>
<feature type="compositionally biased region" description="Low complexity" evidence="1">
    <location>
        <begin position="73"/>
        <end position="92"/>
    </location>
</feature>
<protein>
    <submittedName>
        <fullName evidence="2">Uncharacterized protein</fullName>
    </submittedName>
</protein>
<organism evidence="2 3">
    <name type="scientific">Tilletia horrida</name>
    <dbReference type="NCBI Taxonomy" id="155126"/>
    <lineage>
        <taxon>Eukaryota</taxon>
        <taxon>Fungi</taxon>
        <taxon>Dikarya</taxon>
        <taxon>Basidiomycota</taxon>
        <taxon>Ustilaginomycotina</taxon>
        <taxon>Exobasidiomycetes</taxon>
        <taxon>Tilletiales</taxon>
        <taxon>Tilletiaceae</taxon>
        <taxon>Tilletia</taxon>
    </lineage>
</organism>
<feature type="region of interest" description="Disordered" evidence="1">
    <location>
        <begin position="1"/>
        <end position="25"/>
    </location>
</feature>
<evidence type="ECO:0000313" key="2">
    <source>
        <dbReference type="EMBL" id="KAK0546333.1"/>
    </source>
</evidence>
<dbReference type="EMBL" id="JAPDMZ010000196">
    <property type="protein sequence ID" value="KAK0546333.1"/>
    <property type="molecule type" value="Genomic_DNA"/>
</dbReference>
<gene>
    <name evidence="2" type="ORF">OC846_005306</name>
</gene>